<comment type="similarity">
    <text evidence="1 2">Belongs to the RNase T2 family.</text>
</comment>
<dbReference type="PANTHER" id="PTHR11240">
    <property type="entry name" value="RIBONUCLEASE T2"/>
    <property type="match status" value="1"/>
</dbReference>
<dbReference type="InterPro" id="IPR033130">
    <property type="entry name" value="RNase_T2_His_AS_2"/>
</dbReference>
<evidence type="ECO:0000256" key="3">
    <source>
        <dbReference type="SAM" id="SignalP"/>
    </source>
</evidence>
<dbReference type="Gene3D" id="3.90.730.10">
    <property type="entry name" value="Ribonuclease T2-like"/>
    <property type="match status" value="1"/>
</dbReference>
<name>A0A4V3DUE1_9NEIS</name>
<dbReference type="PROSITE" id="PS00531">
    <property type="entry name" value="RNASE_T2_2"/>
    <property type="match status" value="1"/>
</dbReference>
<dbReference type="Pfam" id="PF00445">
    <property type="entry name" value="Ribonuclease_T2"/>
    <property type="match status" value="1"/>
</dbReference>
<evidence type="ECO:0000313" key="4">
    <source>
        <dbReference type="EMBL" id="TDR72029.1"/>
    </source>
</evidence>
<evidence type="ECO:0000256" key="1">
    <source>
        <dbReference type="ARBA" id="ARBA00007469"/>
    </source>
</evidence>
<gene>
    <name evidence="4" type="ORF">DFP86_11737</name>
</gene>
<dbReference type="SUPFAM" id="SSF55895">
    <property type="entry name" value="Ribonuclease Rh-like"/>
    <property type="match status" value="1"/>
</dbReference>
<dbReference type="OrthoDB" id="4720638at2"/>
<organism evidence="4 5">
    <name type="scientific">Paludibacterium purpuratum</name>
    <dbReference type="NCBI Taxonomy" id="1144873"/>
    <lineage>
        <taxon>Bacteria</taxon>
        <taxon>Pseudomonadati</taxon>
        <taxon>Pseudomonadota</taxon>
        <taxon>Betaproteobacteria</taxon>
        <taxon>Neisseriales</taxon>
        <taxon>Chromobacteriaceae</taxon>
        <taxon>Paludibacterium</taxon>
    </lineage>
</organism>
<reference evidence="4 5" key="1">
    <citation type="submission" date="2019-03" db="EMBL/GenBank/DDBJ databases">
        <title>Genomic Encyclopedia of Type Strains, Phase III (KMG-III): the genomes of soil and plant-associated and newly described type strains.</title>
        <authorList>
            <person name="Whitman W."/>
        </authorList>
    </citation>
    <scope>NUCLEOTIDE SEQUENCE [LARGE SCALE GENOMIC DNA]</scope>
    <source>
        <strain evidence="4 5">CECT 8976</strain>
    </source>
</reference>
<dbReference type="InterPro" id="IPR001568">
    <property type="entry name" value="RNase_T2-like"/>
</dbReference>
<dbReference type="InterPro" id="IPR036430">
    <property type="entry name" value="RNase_T2-like_sf"/>
</dbReference>
<dbReference type="PANTHER" id="PTHR11240:SF22">
    <property type="entry name" value="RIBONUCLEASE T2"/>
    <property type="match status" value="1"/>
</dbReference>
<accession>A0A4V3DUE1</accession>
<protein>
    <submittedName>
        <fullName evidence="4">Ribonuclease I</fullName>
    </submittedName>
</protein>
<proteinExistence type="inferred from homology"/>
<keyword evidence="3" id="KW-0732">Signal</keyword>
<feature type="chain" id="PRO_5020855810" evidence="3">
    <location>
        <begin position="23"/>
        <end position="237"/>
    </location>
</feature>
<dbReference type="AlphaFoldDB" id="A0A4V3DUE1"/>
<comment type="caution">
    <text evidence="4">The sequence shown here is derived from an EMBL/GenBank/DDBJ whole genome shotgun (WGS) entry which is preliminary data.</text>
</comment>
<dbReference type="GO" id="GO:0003723">
    <property type="term" value="F:RNA binding"/>
    <property type="evidence" value="ECO:0007669"/>
    <property type="project" value="InterPro"/>
</dbReference>
<dbReference type="GO" id="GO:0033897">
    <property type="term" value="F:ribonuclease T2 activity"/>
    <property type="evidence" value="ECO:0007669"/>
    <property type="project" value="InterPro"/>
</dbReference>
<dbReference type="Proteomes" id="UP000295611">
    <property type="component" value="Unassembled WGS sequence"/>
</dbReference>
<dbReference type="RefSeq" id="WP_133683655.1">
    <property type="nucleotide sequence ID" value="NZ_SNZP01000017.1"/>
</dbReference>
<evidence type="ECO:0000256" key="2">
    <source>
        <dbReference type="RuleBase" id="RU004328"/>
    </source>
</evidence>
<feature type="signal peptide" evidence="3">
    <location>
        <begin position="1"/>
        <end position="22"/>
    </location>
</feature>
<sequence>MMKTWLVVVAGAMAVLSGLAMAADIPAGNGFDYYLLSTQWVPGWCQTGTAGKSGATLDPSQACGEKVAPLMFHGLWPERSDGSYPHDCHAVPPLDSTRLTFANPYRPYLKNAVEFVDHEWSKHATCTPFYQPGSEQSDAAGYYQRVNRYFGDAIAAYQKITVPALAAQSTVDAIKQRFAERNPQYPAAAQFATCDKDPQQKKFLTGLWLCVDTGLKAIACPAGLMKYENCQGEINTR</sequence>
<keyword evidence="5" id="KW-1185">Reference proteome</keyword>
<evidence type="ECO:0000313" key="5">
    <source>
        <dbReference type="Proteomes" id="UP000295611"/>
    </source>
</evidence>
<dbReference type="EMBL" id="SNZP01000017">
    <property type="protein sequence ID" value="TDR72029.1"/>
    <property type="molecule type" value="Genomic_DNA"/>
</dbReference>